<dbReference type="VEuPathDB" id="FungiDB:P174DRAFT_442706"/>
<proteinExistence type="predicted"/>
<sequence length="51" mass="6216">MLLRPRHCEPVSKEWIIFSRPRRWLEYYELTSLIPTVSECLVKSIPWEKQA</sequence>
<dbReference type="RefSeq" id="XP_024681417.1">
    <property type="nucleotide sequence ID" value="XM_024827635.1"/>
</dbReference>
<keyword evidence="2" id="KW-1185">Reference proteome</keyword>
<dbReference type="Proteomes" id="UP000234474">
    <property type="component" value="Unassembled WGS sequence"/>
</dbReference>
<protein>
    <submittedName>
        <fullName evidence="1">Uncharacterized protein</fullName>
    </submittedName>
</protein>
<gene>
    <name evidence="1" type="ORF">P174DRAFT_442706</name>
</gene>
<feature type="non-terminal residue" evidence="1">
    <location>
        <position position="1"/>
    </location>
</feature>
<dbReference type="AlphaFoldDB" id="A0A2I1C5D6"/>
<organism evidence="1 2">
    <name type="scientific">Aspergillus novofumigatus (strain IBT 16806)</name>
    <dbReference type="NCBI Taxonomy" id="1392255"/>
    <lineage>
        <taxon>Eukaryota</taxon>
        <taxon>Fungi</taxon>
        <taxon>Dikarya</taxon>
        <taxon>Ascomycota</taxon>
        <taxon>Pezizomycotina</taxon>
        <taxon>Eurotiomycetes</taxon>
        <taxon>Eurotiomycetidae</taxon>
        <taxon>Eurotiales</taxon>
        <taxon>Aspergillaceae</taxon>
        <taxon>Aspergillus</taxon>
        <taxon>Aspergillus subgen. Fumigati</taxon>
    </lineage>
</organism>
<dbReference type="EMBL" id="MSZS01000005">
    <property type="protein sequence ID" value="PKX92822.1"/>
    <property type="molecule type" value="Genomic_DNA"/>
</dbReference>
<accession>A0A2I1C5D6</accession>
<dbReference type="GeneID" id="36534960"/>
<comment type="caution">
    <text evidence="1">The sequence shown here is derived from an EMBL/GenBank/DDBJ whole genome shotgun (WGS) entry which is preliminary data.</text>
</comment>
<reference evidence="2" key="1">
    <citation type="journal article" date="2018" name="Proc. Natl. Acad. Sci. U.S.A.">
        <title>Linking secondary metabolites to gene clusters through genome sequencing of six diverse Aspergillus species.</title>
        <authorList>
            <person name="Kaerboelling I."/>
            <person name="Vesth T.C."/>
            <person name="Frisvad J.C."/>
            <person name="Nybo J.L."/>
            <person name="Theobald S."/>
            <person name="Kuo A."/>
            <person name="Bowyer P."/>
            <person name="Matsuda Y."/>
            <person name="Mondo S."/>
            <person name="Lyhne E.K."/>
            <person name="Kogle M.E."/>
            <person name="Clum A."/>
            <person name="Lipzen A."/>
            <person name="Salamov A."/>
            <person name="Ngan C.Y."/>
            <person name="Daum C."/>
            <person name="Chiniquy J."/>
            <person name="Barry K."/>
            <person name="LaButti K."/>
            <person name="Haridas S."/>
            <person name="Simmons B.A."/>
            <person name="Magnuson J.K."/>
            <person name="Mortensen U.H."/>
            <person name="Larsen T.O."/>
            <person name="Grigoriev I.V."/>
            <person name="Baker S.E."/>
            <person name="Andersen M.R."/>
        </authorList>
    </citation>
    <scope>NUCLEOTIDE SEQUENCE [LARGE SCALE GENOMIC DNA]</scope>
    <source>
        <strain evidence="2">IBT 16806</strain>
    </source>
</reference>
<evidence type="ECO:0000313" key="2">
    <source>
        <dbReference type="Proteomes" id="UP000234474"/>
    </source>
</evidence>
<name>A0A2I1C5D6_ASPN1</name>
<evidence type="ECO:0000313" key="1">
    <source>
        <dbReference type="EMBL" id="PKX92822.1"/>
    </source>
</evidence>